<sequence>MCVRRKLASTSIVSLCDRVNVNDCASVSARFTVLFDNDFCEQTHGPPDFGIVDVTAPTALDSASGP</sequence>
<reference evidence="1" key="1">
    <citation type="submission" date="2022-11" db="EMBL/GenBank/DDBJ databases">
        <title>Genome Sequence of Cubamyces cubensis.</title>
        <authorList>
            <person name="Buettner E."/>
        </authorList>
    </citation>
    <scope>NUCLEOTIDE SEQUENCE</scope>
    <source>
        <strain evidence="1">MPL-01</strain>
    </source>
</reference>
<organism evidence="1 2">
    <name type="scientific">Trametes cubensis</name>
    <dbReference type="NCBI Taxonomy" id="1111947"/>
    <lineage>
        <taxon>Eukaryota</taxon>
        <taxon>Fungi</taxon>
        <taxon>Dikarya</taxon>
        <taxon>Basidiomycota</taxon>
        <taxon>Agaricomycotina</taxon>
        <taxon>Agaricomycetes</taxon>
        <taxon>Polyporales</taxon>
        <taxon>Polyporaceae</taxon>
        <taxon>Trametes</taxon>
    </lineage>
</organism>
<evidence type="ECO:0000313" key="2">
    <source>
        <dbReference type="Proteomes" id="UP001215151"/>
    </source>
</evidence>
<dbReference type="EMBL" id="JAPEVG010000001">
    <property type="protein sequence ID" value="KAJ8502269.1"/>
    <property type="molecule type" value="Genomic_DNA"/>
</dbReference>
<gene>
    <name evidence="1" type="ORF">ONZ51_g14</name>
</gene>
<dbReference type="AlphaFoldDB" id="A0AAD7U429"/>
<keyword evidence="2" id="KW-1185">Reference proteome</keyword>
<proteinExistence type="predicted"/>
<evidence type="ECO:0000313" key="1">
    <source>
        <dbReference type="EMBL" id="KAJ8502269.1"/>
    </source>
</evidence>
<dbReference type="Proteomes" id="UP001215151">
    <property type="component" value="Unassembled WGS sequence"/>
</dbReference>
<comment type="caution">
    <text evidence="1">The sequence shown here is derived from an EMBL/GenBank/DDBJ whole genome shotgun (WGS) entry which is preliminary data.</text>
</comment>
<protein>
    <submittedName>
        <fullName evidence="1">Uncharacterized protein</fullName>
    </submittedName>
</protein>
<name>A0AAD7U429_9APHY</name>
<accession>A0AAD7U429</accession>